<accession>A0A972FVN3</accession>
<proteinExistence type="predicted"/>
<keyword evidence="4" id="KW-1185">Reference proteome</keyword>
<dbReference type="InterPro" id="IPR013783">
    <property type="entry name" value="Ig-like_fold"/>
</dbReference>
<reference evidence="3" key="1">
    <citation type="submission" date="2020-04" db="EMBL/GenBank/DDBJ databases">
        <title>Description of Shewanella salipaludis sp. nov., isolated from a salt marsh.</title>
        <authorList>
            <person name="Park S."/>
            <person name="Yoon J.-H."/>
        </authorList>
    </citation>
    <scope>NUCLEOTIDE SEQUENCE</scope>
    <source>
        <strain evidence="3">SHSM-M6</strain>
    </source>
</reference>
<dbReference type="AlphaFoldDB" id="A0A972FVN3"/>
<evidence type="ECO:0000256" key="1">
    <source>
        <dbReference type="SAM" id="SignalP"/>
    </source>
</evidence>
<dbReference type="Proteomes" id="UP000737113">
    <property type="component" value="Unassembled WGS sequence"/>
</dbReference>
<comment type="caution">
    <text evidence="3">The sequence shown here is derived from an EMBL/GenBank/DDBJ whole genome shotgun (WGS) entry which is preliminary data.</text>
</comment>
<name>A0A972FVN3_9GAMM</name>
<dbReference type="InterPro" id="IPR036116">
    <property type="entry name" value="FN3_sf"/>
</dbReference>
<dbReference type="RefSeq" id="WP_211164479.1">
    <property type="nucleotide sequence ID" value="NZ_JAAXYH010000019.1"/>
</dbReference>
<dbReference type="Gene3D" id="2.60.40.10">
    <property type="entry name" value="Immunoglobulins"/>
    <property type="match status" value="1"/>
</dbReference>
<sequence length="336" mass="36036">MRILNHLVVSLCFYYLFTIGYANAVVVVDTDGNYAVGGSSTPDDGAKYRERVNNGSWSTPSSTIIGVWYRSNKSSGIYEYLSAPCSEKYDSKKGESVVYCSGTYTDVGNKYYIIRSSSYLNSSGFSYSGGLVVNWGGVAGVSGFELQRSINDGPWEVTYTGSLTSISQSGLASGKYRYRLRSKLSGYYGDFIYSDYSYVLLSPAQLNVQKSFVTDGIISLSWPEVAMASSYTLQESVNGGAWTTISSPTATSFTRTGRSNGSYKYQVRACNSAGCSGWKASSAVTVLLPPSVPASISVPTTTVTNGSIAISWAASSTATSYTLQESVNNGAWTTIV</sequence>
<dbReference type="SUPFAM" id="SSF49265">
    <property type="entry name" value="Fibronectin type III"/>
    <property type="match status" value="1"/>
</dbReference>
<keyword evidence="1" id="KW-0732">Signal</keyword>
<evidence type="ECO:0000313" key="3">
    <source>
        <dbReference type="EMBL" id="NMH66933.1"/>
    </source>
</evidence>
<dbReference type="Gene3D" id="6.10.250.2590">
    <property type="match status" value="1"/>
</dbReference>
<protein>
    <recommendedName>
        <fullName evidence="2">Fibronectin type-III domain-containing protein</fullName>
    </recommendedName>
</protein>
<dbReference type="EMBL" id="JAAXYH010000019">
    <property type="protein sequence ID" value="NMH66933.1"/>
    <property type="molecule type" value="Genomic_DNA"/>
</dbReference>
<dbReference type="PROSITE" id="PS50853">
    <property type="entry name" value="FN3"/>
    <property type="match status" value="1"/>
</dbReference>
<feature type="domain" description="Fibronectin type-III" evidence="2">
    <location>
        <begin position="204"/>
        <end position="290"/>
    </location>
</feature>
<organism evidence="3 4">
    <name type="scientific">Shewanella salipaludis</name>
    <dbReference type="NCBI Taxonomy" id="2723052"/>
    <lineage>
        <taxon>Bacteria</taxon>
        <taxon>Pseudomonadati</taxon>
        <taxon>Pseudomonadota</taxon>
        <taxon>Gammaproteobacteria</taxon>
        <taxon>Alteromonadales</taxon>
        <taxon>Shewanellaceae</taxon>
        <taxon>Shewanella</taxon>
    </lineage>
</organism>
<feature type="signal peptide" evidence="1">
    <location>
        <begin position="1"/>
        <end position="24"/>
    </location>
</feature>
<evidence type="ECO:0000259" key="2">
    <source>
        <dbReference type="PROSITE" id="PS50853"/>
    </source>
</evidence>
<gene>
    <name evidence="3" type="ORF">HC757_17375</name>
</gene>
<evidence type="ECO:0000313" key="4">
    <source>
        <dbReference type="Proteomes" id="UP000737113"/>
    </source>
</evidence>
<feature type="chain" id="PRO_5037653001" description="Fibronectin type-III domain-containing protein" evidence="1">
    <location>
        <begin position="25"/>
        <end position="336"/>
    </location>
</feature>
<feature type="non-terminal residue" evidence="3">
    <location>
        <position position="336"/>
    </location>
</feature>
<dbReference type="InterPro" id="IPR003961">
    <property type="entry name" value="FN3_dom"/>
</dbReference>